<accession>A0A4V2IIF8</accession>
<keyword evidence="1" id="KW-0614">Plasmid</keyword>
<dbReference type="AlphaFoldDB" id="A0A4V2IIF8"/>
<dbReference type="EMBL" id="SIPC01000003">
    <property type="protein sequence ID" value="TAX68125.1"/>
    <property type="molecule type" value="Genomic_DNA"/>
</dbReference>
<geneLocation type="plasmid" evidence="1">
    <name>pSM145A_Rh02</name>
</geneLocation>
<evidence type="ECO:0000313" key="2">
    <source>
        <dbReference type="Proteomes" id="UP000293652"/>
    </source>
</evidence>
<proteinExistence type="predicted"/>
<evidence type="ECO:0000313" key="1">
    <source>
        <dbReference type="EMBL" id="TAX68125.1"/>
    </source>
</evidence>
<gene>
    <name evidence="1" type="ORF">ELI03_29055</name>
</gene>
<protein>
    <submittedName>
        <fullName evidence="1">Uncharacterized protein</fullName>
    </submittedName>
</protein>
<comment type="caution">
    <text evidence="1">The sequence shown here is derived from an EMBL/GenBank/DDBJ whole genome shotgun (WGS) entry which is preliminary data.</text>
</comment>
<sequence length="68" mass="7629">MIGATAEYGRHHLRSARGLFRGRQPVPEGLTNADNGLLFIAAQRPIVATKLRYYSDPEFAGLFARKKR</sequence>
<reference evidence="1 2" key="1">
    <citation type="submission" date="2019-02" db="EMBL/GenBank/DDBJ databases">
        <title>The genomic architecture of introgression among sibling species of bacteria.</title>
        <authorList>
            <person name="Cavassim M.I.A."/>
            <person name="Moeskjaer S."/>
            <person name="Moslemi C."/>
            <person name="Fields B."/>
            <person name="Bachmann A."/>
            <person name="Vilhjalmsson B."/>
            <person name="Schierup M.H."/>
            <person name="Young J.P.W."/>
            <person name="Andersen S.U."/>
        </authorList>
    </citation>
    <scope>NUCLEOTIDE SEQUENCE [LARGE SCALE GENOMIC DNA]</scope>
    <source>
        <strain evidence="1 2">SM145A</strain>
        <plasmid evidence="1">pSM145A_Rh02</plasmid>
    </source>
</reference>
<dbReference type="Proteomes" id="UP000293652">
    <property type="component" value="Unassembled WGS sequence"/>
</dbReference>
<organism evidence="1 2">
    <name type="scientific">Rhizobium leguminosarum</name>
    <dbReference type="NCBI Taxonomy" id="384"/>
    <lineage>
        <taxon>Bacteria</taxon>
        <taxon>Pseudomonadati</taxon>
        <taxon>Pseudomonadota</taxon>
        <taxon>Alphaproteobacteria</taxon>
        <taxon>Hyphomicrobiales</taxon>
        <taxon>Rhizobiaceae</taxon>
        <taxon>Rhizobium/Agrobacterium group</taxon>
        <taxon>Rhizobium</taxon>
    </lineage>
</organism>
<name>A0A4V2IIF8_RHILE</name>